<dbReference type="Pfam" id="PF00583">
    <property type="entry name" value="Acetyltransf_1"/>
    <property type="match status" value="1"/>
</dbReference>
<dbReference type="PANTHER" id="PTHR43072">
    <property type="entry name" value="N-ACETYLTRANSFERASE"/>
    <property type="match status" value="1"/>
</dbReference>
<dbReference type="PROSITE" id="PS51186">
    <property type="entry name" value="GNAT"/>
    <property type="match status" value="1"/>
</dbReference>
<dbReference type="CDD" id="cd04301">
    <property type="entry name" value="NAT_SF"/>
    <property type="match status" value="1"/>
</dbReference>
<dbReference type="PANTHER" id="PTHR43072:SF23">
    <property type="entry name" value="UPF0039 PROTEIN C11D3.02C"/>
    <property type="match status" value="1"/>
</dbReference>
<evidence type="ECO:0000259" key="3">
    <source>
        <dbReference type="PROSITE" id="PS51186"/>
    </source>
</evidence>
<reference evidence="4 5" key="1">
    <citation type="submission" date="2019-04" db="EMBL/GenBank/DDBJ databases">
        <title>Crypto-aerobic microbial life in anoxic (sulfidic) marine sediments.</title>
        <authorList>
            <person name="Bhattacharya S."/>
            <person name="Roy C."/>
            <person name="Mondal N."/>
            <person name="Sarkar J."/>
            <person name="Mandal S."/>
            <person name="Rameez M.J."/>
            <person name="Ghosh W."/>
        </authorList>
    </citation>
    <scope>NUCLEOTIDE SEQUENCE [LARGE SCALE GENOMIC DNA]</scope>
    <source>
        <strain evidence="4 5">SBBC</strain>
    </source>
</reference>
<dbReference type="InterPro" id="IPR016181">
    <property type="entry name" value="Acyl_CoA_acyltransferase"/>
</dbReference>
<dbReference type="EMBL" id="SWAU01000033">
    <property type="protein sequence ID" value="TKA97532.1"/>
    <property type="molecule type" value="Genomic_DNA"/>
</dbReference>
<evidence type="ECO:0000313" key="4">
    <source>
        <dbReference type="EMBL" id="TKA97532.1"/>
    </source>
</evidence>
<dbReference type="Gene3D" id="3.40.630.30">
    <property type="match status" value="1"/>
</dbReference>
<sequence>MIRPATDRDAAAILAIWNPVIRDTLVTFNAAEKTEAELCALIAERNAAGHCFLVAEKAGEILGFASYGQFRGGIGYRRTMEHTILLGPGARGRGIGRALMTAVEDHARAAGAHSIFAGVSGGNPEGRAFHAAMGYLEVAVLPEVGFKFGRLHDLVLMQKILS</sequence>
<protein>
    <submittedName>
        <fullName evidence="4">N-acetyltransferase</fullName>
    </submittedName>
</protein>
<dbReference type="RefSeq" id="WP_136791691.1">
    <property type="nucleotide sequence ID" value="NZ_SWAU01000033.1"/>
</dbReference>
<keyword evidence="2" id="KW-0012">Acyltransferase</keyword>
<feature type="domain" description="N-acetyltransferase" evidence="3">
    <location>
        <begin position="1"/>
        <end position="162"/>
    </location>
</feature>
<keyword evidence="1 4" id="KW-0808">Transferase</keyword>
<organism evidence="4 5">
    <name type="scientific">Cereibacter changlensis</name>
    <dbReference type="NCBI Taxonomy" id="402884"/>
    <lineage>
        <taxon>Bacteria</taxon>
        <taxon>Pseudomonadati</taxon>
        <taxon>Pseudomonadota</taxon>
        <taxon>Alphaproteobacteria</taxon>
        <taxon>Rhodobacterales</taxon>
        <taxon>Paracoccaceae</taxon>
        <taxon>Cereibacter</taxon>
    </lineage>
</organism>
<evidence type="ECO:0000313" key="5">
    <source>
        <dbReference type="Proteomes" id="UP000306340"/>
    </source>
</evidence>
<name>A0A4U0YXI3_9RHOB</name>
<dbReference type="SUPFAM" id="SSF55729">
    <property type="entry name" value="Acyl-CoA N-acyltransferases (Nat)"/>
    <property type="match status" value="1"/>
</dbReference>
<accession>A0A4U0YXI3</accession>
<comment type="caution">
    <text evidence="4">The sequence shown here is derived from an EMBL/GenBank/DDBJ whole genome shotgun (WGS) entry which is preliminary data.</text>
</comment>
<dbReference type="AlphaFoldDB" id="A0A4U0YXI3"/>
<dbReference type="InterPro" id="IPR000182">
    <property type="entry name" value="GNAT_dom"/>
</dbReference>
<dbReference type="GO" id="GO:0016747">
    <property type="term" value="F:acyltransferase activity, transferring groups other than amino-acyl groups"/>
    <property type="evidence" value="ECO:0007669"/>
    <property type="project" value="InterPro"/>
</dbReference>
<dbReference type="Proteomes" id="UP000306340">
    <property type="component" value="Unassembled WGS sequence"/>
</dbReference>
<proteinExistence type="predicted"/>
<evidence type="ECO:0000256" key="1">
    <source>
        <dbReference type="ARBA" id="ARBA00022679"/>
    </source>
</evidence>
<gene>
    <name evidence="4" type="ORF">FAZ78_05660</name>
</gene>
<evidence type="ECO:0000256" key="2">
    <source>
        <dbReference type="ARBA" id="ARBA00023315"/>
    </source>
</evidence>